<dbReference type="SMART" id="SM00382">
    <property type="entry name" value="AAA"/>
    <property type="match status" value="1"/>
</dbReference>
<dbReference type="GO" id="GO:0005524">
    <property type="term" value="F:ATP binding"/>
    <property type="evidence" value="ECO:0007669"/>
    <property type="project" value="UniProtKB-KW"/>
</dbReference>
<dbReference type="Pfam" id="PF00004">
    <property type="entry name" value="AAA"/>
    <property type="match status" value="1"/>
</dbReference>
<dbReference type="EMBL" id="JAULBC010000001">
    <property type="protein sequence ID" value="MEX6686851.1"/>
    <property type="molecule type" value="Genomic_DNA"/>
</dbReference>
<feature type="domain" description="AAA+ ATPase" evidence="4">
    <location>
        <begin position="242"/>
        <end position="374"/>
    </location>
</feature>
<sequence>MKSATSESSAETLLKELLWLSEVIDHRLKLYWNNIEGQPTDIDAILPPDLTEDPSAYAGAVNRHNMNHAERLILILALAPHLQPHLLDVFFVKNSTYDRGFTEFGGIKGHQHAGFIPTGETAAFLLTMNDIKQRLQLLQLFSDTHFFKIYNILSLDSAPTDEPLLSGILKIHPDFIDLLTNSVASTKHYGSNFPARLLTTPLSFDDLVLDEHTLNNVLEIQDWINYGDILLNEWKMNRKIKPGFRALFYGPPGTGKTLTAALLGQTTGLSVYRIDISLVVSKYIGETEKNLALLFDAAQNKNWILFFDEADAIFGKRSETSSAHDRYANQEVSYLLQRVEDFPGIVIMSTNFKANIDEAFTRRFQSVIYFAPPDAELRKKLWQNSFTANVQFEKNTSLDEIAEKYELTGGSIINIARYCSLKAIKRNSTTVLLHDIEEGIRKEFAKEGKAMY</sequence>
<dbReference type="InterPro" id="IPR003593">
    <property type="entry name" value="AAA+_ATPase"/>
</dbReference>
<dbReference type="CDD" id="cd19481">
    <property type="entry name" value="RecA-like_protease"/>
    <property type="match status" value="1"/>
</dbReference>
<dbReference type="Gene3D" id="3.40.50.300">
    <property type="entry name" value="P-loop containing nucleotide triphosphate hydrolases"/>
    <property type="match status" value="1"/>
</dbReference>
<reference evidence="5 6" key="1">
    <citation type="submission" date="2023-07" db="EMBL/GenBank/DDBJ databases">
        <authorList>
            <person name="Lian W.-H."/>
        </authorList>
    </citation>
    <scope>NUCLEOTIDE SEQUENCE [LARGE SCALE GENOMIC DNA]</scope>
    <source>
        <strain evidence="5 6">SYSU DXS3180</strain>
    </source>
</reference>
<comment type="caution">
    <text evidence="5">The sequence shown here is derived from an EMBL/GenBank/DDBJ whole genome shotgun (WGS) entry which is preliminary data.</text>
</comment>
<evidence type="ECO:0000256" key="3">
    <source>
        <dbReference type="ARBA" id="ARBA00022840"/>
    </source>
</evidence>
<keyword evidence="2" id="KW-0547">Nucleotide-binding</keyword>
<dbReference type="InterPro" id="IPR050221">
    <property type="entry name" value="26S_Proteasome_ATPase"/>
</dbReference>
<proteinExistence type="inferred from homology"/>
<keyword evidence="3 5" id="KW-0067">ATP-binding</keyword>
<dbReference type="PANTHER" id="PTHR23073">
    <property type="entry name" value="26S PROTEASOME REGULATORY SUBUNIT"/>
    <property type="match status" value="1"/>
</dbReference>
<keyword evidence="6" id="KW-1185">Reference proteome</keyword>
<comment type="similarity">
    <text evidence="1">Belongs to the AAA ATPase family.</text>
</comment>
<name>A0ABV3ZCP4_9BACT</name>
<evidence type="ECO:0000256" key="1">
    <source>
        <dbReference type="ARBA" id="ARBA00006914"/>
    </source>
</evidence>
<evidence type="ECO:0000313" key="5">
    <source>
        <dbReference type="EMBL" id="MEX6686851.1"/>
    </source>
</evidence>
<protein>
    <submittedName>
        <fullName evidence="5">ATP-binding protein</fullName>
    </submittedName>
</protein>
<organism evidence="5 6">
    <name type="scientific">Danxiaibacter flavus</name>
    <dbReference type="NCBI Taxonomy" id="3049108"/>
    <lineage>
        <taxon>Bacteria</taxon>
        <taxon>Pseudomonadati</taxon>
        <taxon>Bacteroidota</taxon>
        <taxon>Chitinophagia</taxon>
        <taxon>Chitinophagales</taxon>
        <taxon>Chitinophagaceae</taxon>
        <taxon>Danxiaibacter</taxon>
    </lineage>
</organism>
<dbReference type="InterPro" id="IPR003959">
    <property type="entry name" value="ATPase_AAA_core"/>
</dbReference>
<evidence type="ECO:0000256" key="2">
    <source>
        <dbReference type="ARBA" id="ARBA00022741"/>
    </source>
</evidence>
<dbReference type="RefSeq" id="WP_369328248.1">
    <property type="nucleotide sequence ID" value="NZ_JAULBC010000001.1"/>
</dbReference>
<dbReference type="InterPro" id="IPR027417">
    <property type="entry name" value="P-loop_NTPase"/>
</dbReference>
<dbReference type="SUPFAM" id="SSF52540">
    <property type="entry name" value="P-loop containing nucleoside triphosphate hydrolases"/>
    <property type="match status" value="1"/>
</dbReference>
<gene>
    <name evidence="5" type="ORF">QTN47_05065</name>
</gene>
<evidence type="ECO:0000259" key="4">
    <source>
        <dbReference type="SMART" id="SM00382"/>
    </source>
</evidence>
<evidence type="ECO:0000313" key="6">
    <source>
        <dbReference type="Proteomes" id="UP001560573"/>
    </source>
</evidence>
<accession>A0ABV3ZCP4</accession>
<dbReference type="Proteomes" id="UP001560573">
    <property type="component" value="Unassembled WGS sequence"/>
</dbReference>